<feature type="transmembrane region" description="Helical" evidence="19">
    <location>
        <begin position="178"/>
        <end position="201"/>
    </location>
</feature>
<evidence type="ECO:0000256" key="1">
    <source>
        <dbReference type="ARBA" id="ARBA00001946"/>
    </source>
</evidence>
<evidence type="ECO:0000256" key="17">
    <source>
        <dbReference type="ARBA" id="ARBA00048623"/>
    </source>
</evidence>
<gene>
    <name evidence="19" type="primary">cobS</name>
    <name evidence="20" type="ordered locus">Hbal_2152</name>
</gene>
<feature type="transmembrane region" description="Helical" evidence="19">
    <location>
        <begin position="114"/>
        <end position="135"/>
    </location>
</feature>
<dbReference type="eggNOG" id="COG0368">
    <property type="taxonomic scope" value="Bacteria"/>
</dbReference>
<keyword evidence="13 19" id="KW-0472">Membrane</keyword>
<evidence type="ECO:0000256" key="3">
    <source>
        <dbReference type="ARBA" id="ARBA00004663"/>
    </source>
</evidence>
<dbReference type="Proteomes" id="UP000002745">
    <property type="component" value="Chromosome"/>
</dbReference>
<name>C6XM01_HIRBI</name>
<dbReference type="RefSeq" id="WP_015827983.1">
    <property type="nucleotide sequence ID" value="NC_012982.1"/>
</dbReference>
<evidence type="ECO:0000256" key="14">
    <source>
        <dbReference type="ARBA" id="ARBA00025228"/>
    </source>
</evidence>
<dbReference type="GO" id="GO:0005886">
    <property type="term" value="C:plasma membrane"/>
    <property type="evidence" value="ECO:0007669"/>
    <property type="project" value="UniProtKB-SubCell"/>
</dbReference>
<comment type="cofactor">
    <cofactor evidence="1 19">
        <name>Mg(2+)</name>
        <dbReference type="ChEBI" id="CHEBI:18420"/>
    </cofactor>
</comment>
<evidence type="ECO:0000256" key="19">
    <source>
        <dbReference type="HAMAP-Rule" id="MF_00719"/>
    </source>
</evidence>
<dbReference type="GO" id="GO:0009236">
    <property type="term" value="P:cobalamin biosynthetic process"/>
    <property type="evidence" value="ECO:0007669"/>
    <property type="project" value="UniProtKB-UniRule"/>
</dbReference>
<comment type="function">
    <text evidence="14 19">Joins adenosylcobinamide-GDP and alpha-ribazole to generate adenosylcobalamin (Ado-cobalamin). Also synthesizes adenosylcobalamin 5'-phosphate from adenosylcobinamide-GDP and alpha-ribazole 5'-phosphate.</text>
</comment>
<organism evidence="20 21">
    <name type="scientific">Hirschia baltica (strain ATCC 49814 / DSM 5838 / IFAM 1418)</name>
    <dbReference type="NCBI Taxonomy" id="582402"/>
    <lineage>
        <taxon>Bacteria</taxon>
        <taxon>Pseudomonadati</taxon>
        <taxon>Pseudomonadota</taxon>
        <taxon>Alphaproteobacteria</taxon>
        <taxon>Hyphomonadales</taxon>
        <taxon>Hyphomonadaceae</taxon>
        <taxon>Hirschia</taxon>
    </lineage>
</organism>
<dbReference type="GO" id="GO:0008818">
    <property type="term" value="F:cobalamin 5'-phosphate synthase activity"/>
    <property type="evidence" value="ECO:0007669"/>
    <property type="project" value="UniProtKB-UniRule"/>
</dbReference>
<keyword evidence="12 19" id="KW-1133">Transmembrane helix</keyword>
<keyword evidence="9 19" id="KW-0808">Transferase</keyword>
<keyword evidence="7 19" id="KW-1003">Cell membrane</keyword>
<keyword evidence="19" id="KW-0997">Cell inner membrane</keyword>
<keyword evidence="8 19" id="KW-0169">Cobalamin biosynthesis</keyword>
<keyword evidence="11 19" id="KW-0460">Magnesium</keyword>
<dbReference type="PANTHER" id="PTHR34148">
    <property type="entry name" value="ADENOSYLCOBINAMIDE-GDP RIBAZOLETRANSFERASE"/>
    <property type="match status" value="1"/>
</dbReference>
<protein>
    <recommendedName>
        <fullName evidence="6 19">Adenosylcobinamide-GDP ribazoletransferase</fullName>
        <ecNumber evidence="5 19">2.7.8.26</ecNumber>
    </recommendedName>
    <alternativeName>
        <fullName evidence="16 19">Cobalamin synthase</fullName>
    </alternativeName>
    <alternativeName>
        <fullName evidence="15 19">Cobalamin-5'-phosphate synthase</fullName>
    </alternativeName>
</protein>
<feature type="transmembrane region" description="Helical" evidence="19">
    <location>
        <begin position="66"/>
        <end position="84"/>
    </location>
</feature>
<evidence type="ECO:0000256" key="7">
    <source>
        <dbReference type="ARBA" id="ARBA00022475"/>
    </source>
</evidence>
<comment type="catalytic activity">
    <reaction evidence="18 19">
        <text>alpha-ribazole 5'-phosphate + adenosylcob(III)inamide-GDP = adenosylcob(III)alamin 5'-phosphate + GMP + H(+)</text>
        <dbReference type="Rhea" id="RHEA:23560"/>
        <dbReference type="ChEBI" id="CHEBI:15378"/>
        <dbReference type="ChEBI" id="CHEBI:57918"/>
        <dbReference type="ChEBI" id="CHEBI:58115"/>
        <dbReference type="ChEBI" id="CHEBI:60487"/>
        <dbReference type="ChEBI" id="CHEBI:60493"/>
        <dbReference type="EC" id="2.7.8.26"/>
    </reaction>
</comment>
<comment type="catalytic activity">
    <reaction evidence="17 19">
        <text>alpha-ribazole + adenosylcob(III)inamide-GDP = adenosylcob(III)alamin + GMP + H(+)</text>
        <dbReference type="Rhea" id="RHEA:16049"/>
        <dbReference type="ChEBI" id="CHEBI:10329"/>
        <dbReference type="ChEBI" id="CHEBI:15378"/>
        <dbReference type="ChEBI" id="CHEBI:18408"/>
        <dbReference type="ChEBI" id="CHEBI:58115"/>
        <dbReference type="ChEBI" id="CHEBI:60487"/>
        <dbReference type="EC" id="2.7.8.26"/>
    </reaction>
</comment>
<evidence type="ECO:0000256" key="5">
    <source>
        <dbReference type="ARBA" id="ARBA00013200"/>
    </source>
</evidence>
<dbReference type="UniPathway" id="UPA00148">
    <property type="reaction ID" value="UER00238"/>
</dbReference>
<feature type="transmembrane region" description="Helical" evidence="19">
    <location>
        <begin position="41"/>
        <end position="60"/>
    </location>
</feature>
<evidence type="ECO:0000256" key="16">
    <source>
        <dbReference type="ARBA" id="ARBA00032853"/>
    </source>
</evidence>
<dbReference type="HAMAP" id="MF_00719">
    <property type="entry name" value="CobS"/>
    <property type="match status" value="1"/>
</dbReference>
<evidence type="ECO:0000256" key="6">
    <source>
        <dbReference type="ARBA" id="ARBA00015850"/>
    </source>
</evidence>
<evidence type="ECO:0000256" key="2">
    <source>
        <dbReference type="ARBA" id="ARBA00004651"/>
    </source>
</evidence>
<dbReference type="GO" id="GO:0051073">
    <property type="term" value="F:adenosylcobinamide-GDP ribazoletransferase activity"/>
    <property type="evidence" value="ECO:0007669"/>
    <property type="project" value="UniProtKB-UniRule"/>
</dbReference>
<evidence type="ECO:0000256" key="8">
    <source>
        <dbReference type="ARBA" id="ARBA00022573"/>
    </source>
</evidence>
<feature type="transmembrane region" description="Helical" evidence="19">
    <location>
        <begin position="207"/>
        <end position="225"/>
    </location>
</feature>
<dbReference type="PANTHER" id="PTHR34148:SF1">
    <property type="entry name" value="ADENOSYLCOBINAMIDE-GDP RIBAZOLETRANSFERASE"/>
    <property type="match status" value="1"/>
</dbReference>
<dbReference type="EC" id="2.7.8.26" evidence="5 19"/>
<sequence length="256" mass="27073">MILFLRNEISIFLIAVQFLTRIPLPRNIGFTQKRLASSPRYFPLVGLAIGSIGAIAYFLSSHLFPPVIAIVISTIITCLLTGGFHEDGLADTFDGIGGGHTKERALDIMKDSRIGTYGSLALGLMLALKIMALSALPHLTIIIAIIAAHGLSRLSSVMVIATSSYVRDHGTGKHTSDGIHIAGLILALLTGTFGLSLLVLFLPLASALSALVGCLAGHILMRAFFEKKLSGYTGDTLGAVQQSSEVGIYLALLSCL</sequence>
<dbReference type="InterPro" id="IPR003805">
    <property type="entry name" value="CobS"/>
</dbReference>
<evidence type="ECO:0000256" key="15">
    <source>
        <dbReference type="ARBA" id="ARBA00032605"/>
    </source>
</evidence>
<dbReference type="OrthoDB" id="9794626at2"/>
<dbReference type="NCBIfam" id="TIGR00317">
    <property type="entry name" value="cobS"/>
    <property type="match status" value="1"/>
</dbReference>
<evidence type="ECO:0000256" key="9">
    <source>
        <dbReference type="ARBA" id="ARBA00022679"/>
    </source>
</evidence>
<comment type="pathway">
    <text evidence="3 19">Cofactor biosynthesis; adenosylcobalamin biosynthesis; adenosylcobalamin from cob(II)yrinate a,c-diamide: step 7/7.</text>
</comment>
<dbReference type="Pfam" id="PF02654">
    <property type="entry name" value="CobS"/>
    <property type="match status" value="1"/>
</dbReference>
<comment type="similarity">
    <text evidence="4 19">Belongs to the CobS family.</text>
</comment>
<accession>C6XM01</accession>
<evidence type="ECO:0000256" key="13">
    <source>
        <dbReference type="ARBA" id="ARBA00023136"/>
    </source>
</evidence>
<dbReference type="STRING" id="582402.Hbal_2152"/>
<dbReference type="AlphaFoldDB" id="C6XM01"/>
<proteinExistence type="inferred from homology"/>
<keyword evidence="21" id="KW-1185">Reference proteome</keyword>
<comment type="subcellular location">
    <subcellularLocation>
        <location evidence="19">Cell inner membrane</location>
        <topology evidence="19">Multi-pass membrane protein</topology>
    </subcellularLocation>
    <subcellularLocation>
        <location evidence="2">Cell membrane</location>
        <topology evidence="2">Multi-pass membrane protein</topology>
    </subcellularLocation>
</comment>
<evidence type="ECO:0000313" key="21">
    <source>
        <dbReference type="Proteomes" id="UP000002745"/>
    </source>
</evidence>
<dbReference type="EMBL" id="CP001678">
    <property type="protein sequence ID" value="ACT59833.1"/>
    <property type="molecule type" value="Genomic_DNA"/>
</dbReference>
<evidence type="ECO:0000256" key="10">
    <source>
        <dbReference type="ARBA" id="ARBA00022692"/>
    </source>
</evidence>
<evidence type="ECO:0000256" key="4">
    <source>
        <dbReference type="ARBA" id="ARBA00010561"/>
    </source>
</evidence>
<feature type="transmembrane region" description="Helical" evidence="19">
    <location>
        <begin position="141"/>
        <end position="166"/>
    </location>
</feature>
<evidence type="ECO:0000256" key="18">
    <source>
        <dbReference type="ARBA" id="ARBA00049504"/>
    </source>
</evidence>
<dbReference type="KEGG" id="hba:Hbal_2152"/>
<evidence type="ECO:0000256" key="11">
    <source>
        <dbReference type="ARBA" id="ARBA00022842"/>
    </source>
</evidence>
<reference evidence="21" key="1">
    <citation type="journal article" date="2011" name="J. Bacteriol.">
        <title>Genome sequences of eight morphologically diverse alphaproteobacteria.</title>
        <authorList>
            <consortium name="US DOE Joint Genome Institute"/>
            <person name="Brown P.J."/>
            <person name="Kysela D.T."/>
            <person name="Buechlein A."/>
            <person name="Hemmerich C."/>
            <person name="Brun Y.V."/>
        </authorList>
    </citation>
    <scope>NUCLEOTIDE SEQUENCE [LARGE SCALE GENOMIC DNA]</scope>
    <source>
        <strain evidence="21">ATCC 49814 / DSM 5838 / IFAM 1418</strain>
    </source>
</reference>
<keyword evidence="10 19" id="KW-0812">Transmembrane</keyword>
<dbReference type="HOGENOM" id="CLU_057426_1_1_5"/>
<evidence type="ECO:0000313" key="20">
    <source>
        <dbReference type="EMBL" id="ACT59833.1"/>
    </source>
</evidence>
<evidence type="ECO:0000256" key="12">
    <source>
        <dbReference type="ARBA" id="ARBA00022989"/>
    </source>
</evidence>